<dbReference type="Pfam" id="PF00109">
    <property type="entry name" value="ketoacyl-synt"/>
    <property type="match status" value="1"/>
</dbReference>
<dbReference type="PANTHER" id="PTHR11712">
    <property type="entry name" value="POLYKETIDE SYNTHASE-RELATED"/>
    <property type="match status" value="1"/>
</dbReference>
<comment type="similarity">
    <text evidence="2 14 15">Belongs to the thiolase-like superfamily. Beta-ketoacyl-ACP synthases family.</text>
</comment>
<dbReference type="Gene3D" id="3.40.47.10">
    <property type="match status" value="1"/>
</dbReference>
<dbReference type="RefSeq" id="WP_344309343.1">
    <property type="nucleotide sequence ID" value="NZ_BAAANO010000018.1"/>
</dbReference>
<accession>A0ABP5EVN3</accession>
<evidence type="ECO:0000256" key="1">
    <source>
        <dbReference type="ARBA" id="ARBA00005194"/>
    </source>
</evidence>
<keyword evidence="7" id="KW-0276">Fatty acid metabolism</keyword>
<evidence type="ECO:0000256" key="5">
    <source>
        <dbReference type="ARBA" id="ARBA00022516"/>
    </source>
</evidence>
<dbReference type="EMBL" id="BAAANO010000018">
    <property type="protein sequence ID" value="GAA2009451.1"/>
    <property type="molecule type" value="Genomic_DNA"/>
</dbReference>
<comment type="catalytic activity">
    <reaction evidence="12 14">
        <text>(9Z)-hexadecenoyl-[ACP] + malonyl-[ACP] + H(+) = 3-oxo-(11Z)-octadecenoyl-[ACP] + holo-[ACP] + CO2</text>
        <dbReference type="Rhea" id="RHEA:55040"/>
        <dbReference type="Rhea" id="RHEA-COMP:9623"/>
        <dbReference type="Rhea" id="RHEA-COMP:9685"/>
        <dbReference type="Rhea" id="RHEA-COMP:10800"/>
        <dbReference type="Rhea" id="RHEA-COMP:14074"/>
        <dbReference type="ChEBI" id="CHEBI:15378"/>
        <dbReference type="ChEBI" id="CHEBI:16526"/>
        <dbReference type="ChEBI" id="CHEBI:64479"/>
        <dbReference type="ChEBI" id="CHEBI:78449"/>
        <dbReference type="ChEBI" id="CHEBI:83989"/>
        <dbReference type="ChEBI" id="CHEBI:138538"/>
        <dbReference type="EC" id="2.3.1.179"/>
    </reaction>
</comment>
<dbReference type="PANTHER" id="PTHR11712:SF336">
    <property type="entry name" value="3-OXOACYL-[ACYL-CARRIER-PROTEIN] SYNTHASE, MITOCHONDRIAL"/>
    <property type="match status" value="1"/>
</dbReference>
<keyword evidence="8" id="KW-0443">Lipid metabolism</keyword>
<proteinExistence type="inferred from homology"/>
<dbReference type="CDD" id="cd00834">
    <property type="entry name" value="KAS_I_II"/>
    <property type="match status" value="1"/>
</dbReference>
<evidence type="ECO:0000313" key="17">
    <source>
        <dbReference type="EMBL" id="GAA2009451.1"/>
    </source>
</evidence>
<evidence type="ECO:0000259" key="16">
    <source>
        <dbReference type="PROSITE" id="PS52004"/>
    </source>
</evidence>
<sequence length="414" mass="42958">MTSKVVVTGVGAVTPIGNTAAQTWQAALAGTPGAHTLDNDWAEQYDIPVDFAATVDPAVVDENLKKVEAKRLDPASRLALIASREAWSDAGSPEIEPERLAVSWATGIGGVWTLLNAWDTLREEKSARSVMPLTVPMLMPNGPAAAVGMEFKARAAVQTLVSACASSTESLGNAFDVIRSGRADVVITGGAEAAIHPITLAAFSSMRALSRRTDSPETASRPYDLDRDGFVMGEGAGTLVLESEEHAKARGAKIYAEIGGWGISNDAYHITAGEPEGAGSIRAMQAALDSAGLTAADVKHINAHATSTPVGDIPESRAINKVLGEYTSEAVVSATKSMTGHLLGGAGAVEAVLTVLALRERTAPPTINIENLDPEISLTIARDTPVALPDGQIGALTNSFGFGGHNAVVAMKSY</sequence>
<dbReference type="InterPro" id="IPR016039">
    <property type="entry name" value="Thiolase-like"/>
</dbReference>
<evidence type="ECO:0000256" key="6">
    <source>
        <dbReference type="ARBA" id="ARBA00022679"/>
    </source>
</evidence>
<keyword evidence="18" id="KW-1185">Reference proteome</keyword>
<comment type="caution">
    <text evidence="17">The sequence shown here is derived from an EMBL/GenBank/DDBJ whole genome shotgun (WGS) entry which is preliminary data.</text>
</comment>
<keyword evidence="10 14" id="KW-0012">Acyltransferase</keyword>
<dbReference type="SUPFAM" id="SSF53901">
    <property type="entry name" value="Thiolase-like"/>
    <property type="match status" value="2"/>
</dbReference>
<dbReference type="SMART" id="SM00825">
    <property type="entry name" value="PKS_KS"/>
    <property type="match status" value="1"/>
</dbReference>
<comment type="catalytic activity">
    <reaction evidence="13 14">
        <text>a fatty acyl-[ACP] + malonyl-[ACP] + H(+) = a 3-oxoacyl-[ACP] + holo-[ACP] + CO2</text>
        <dbReference type="Rhea" id="RHEA:22836"/>
        <dbReference type="Rhea" id="RHEA-COMP:9623"/>
        <dbReference type="Rhea" id="RHEA-COMP:9685"/>
        <dbReference type="Rhea" id="RHEA-COMP:9916"/>
        <dbReference type="Rhea" id="RHEA-COMP:14125"/>
        <dbReference type="ChEBI" id="CHEBI:15378"/>
        <dbReference type="ChEBI" id="CHEBI:16526"/>
        <dbReference type="ChEBI" id="CHEBI:64479"/>
        <dbReference type="ChEBI" id="CHEBI:78449"/>
        <dbReference type="ChEBI" id="CHEBI:78776"/>
        <dbReference type="ChEBI" id="CHEBI:138651"/>
    </reaction>
</comment>
<dbReference type="EC" id="2.3.1.179" evidence="3 14"/>
<evidence type="ECO:0000256" key="13">
    <source>
        <dbReference type="ARBA" id="ARBA00047659"/>
    </source>
</evidence>
<dbReference type="InterPro" id="IPR014030">
    <property type="entry name" value="Ketoacyl_synth_N"/>
</dbReference>
<evidence type="ECO:0000256" key="10">
    <source>
        <dbReference type="ARBA" id="ARBA00023315"/>
    </source>
</evidence>
<dbReference type="InterPro" id="IPR020841">
    <property type="entry name" value="PKS_Beta-ketoAc_synthase_dom"/>
</dbReference>
<dbReference type="PROSITE" id="PS52004">
    <property type="entry name" value="KS3_2"/>
    <property type="match status" value="1"/>
</dbReference>
<evidence type="ECO:0000256" key="2">
    <source>
        <dbReference type="ARBA" id="ARBA00008467"/>
    </source>
</evidence>
<reference evidence="18" key="1">
    <citation type="journal article" date="2019" name="Int. J. Syst. Evol. Microbiol.">
        <title>The Global Catalogue of Microorganisms (GCM) 10K type strain sequencing project: providing services to taxonomists for standard genome sequencing and annotation.</title>
        <authorList>
            <consortium name="The Broad Institute Genomics Platform"/>
            <consortium name="The Broad Institute Genome Sequencing Center for Infectious Disease"/>
            <person name="Wu L."/>
            <person name="Ma J."/>
        </authorList>
    </citation>
    <scope>NUCLEOTIDE SEQUENCE [LARGE SCALE GENOMIC DNA]</scope>
    <source>
        <strain evidence="18">JCM 14546</strain>
    </source>
</reference>
<keyword evidence="6 14" id="KW-0808">Transferase</keyword>
<organism evidence="17 18">
    <name type="scientific">Brevibacterium samyangense</name>
    <dbReference type="NCBI Taxonomy" id="366888"/>
    <lineage>
        <taxon>Bacteria</taxon>
        <taxon>Bacillati</taxon>
        <taxon>Actinomycetota</taxon>
        <taxon>Actinomycetes</taxon>
        <taxon>Micrococcales</taxon>
        <taxon>Brevibacteriaceae</taxon>
        <taxon>Brevibacterium</taxon>
    </lineage>
</organism>
<keyword evidence="9 14" id="KW-0275">Fatty acid biosynthesis</keyword>
<evidence type="ECO:0000256" key="4">
    <source>
        <dbReference type="ARBA" id="ARBA00014657"/>
    </source>
</evidence>
<dbReference type="Proteomes" id="UP001500755">
    <property type="component" value="Unassembled WGS sequence"/>
</dbReference>
<evidence type="ECO:0000256" key="12">
    <source>
        <dbReference type="ARBA" id="ARBA00047318"/>
    </source>
</evidence>
<comment type="pathway">
    <text evidence="1 14">Lipid metabolism; fatty acid biosynthesis.</text>
</comment>
<protein>
    <recommendedName>
        <fullName evidence="4 14">3-oxoacyl-[acyl-carrier-protein] synthase 2</fullName>
        <ecNumber evidence="3 14">2.3.1.179</ecNumber>
    </recommendedName>
</protein>
<dbReference type="Pfam" id="PF02801">
    <property type="entry name" value="Ketoacyl-synt_C"/>
    <property type="match status" value="1"/>
</dbReference>
<dbReference type="NCBIfam" id="NF005589">
    <property type="entry name" value="PRK07314.1"/>
    <property type="match status" value="1"/>
</dbReference>
<keyword evidence="5 14" id="KW-0444">Lipid biosynthesis</keyword>
<evidence type="ECO:0000256" key="7">
    <source>
        <dbReference type="ARBA" id="ARBA00022832"/>
    </source>
</evidence>
<dbReference type="PIRSF" id="PIRSF000447">
    <property type="entry name" value="KAS_II"/>
    <property type="match status" value="1"/>
</dbReference>
<name>A0ABP5EVN3_9MICO</name>
<evidence type="ECO:0000256" key="9">
    <source>
        <dbReference type="ARBA" id="ARBA00023160"/>
    </source>
</evidence>
<gene>
    <name evidence="17" type="ORF">GCM10009755_20300</name>
</gene>
<evidence type="ECO:0000256" key="14">
    <source>
        <dbReference type="PIRNR" id="PIRNR000447"/>
    </source>
</evidence>
<evidence type="ECO:0000256" key="11">
    <source>
        <dbReference type="ARBA" id="ARBA00024006"/>
    </source>
</evidence>
<dbReference type="InterPro" id="IPR017568">
    <property type="entry name" value="3-oxoacyl-ACP_synth-2"/>
</dbReference>
<dbReference type="InterPro" id="IPR014031">
    <property type="entry name" value="Ketoacyl_synth_C"/>
</dbReference>
<comment type="function">
    <text evidence="11 14">Involved in the type II fatty acid elongation cycle. Catalyzes the elongation of a wide range of acyl-ACP by the addition of two carbons from malonyl-ACP to an acyl acceptor. Can efficiently catalyze the conversion of palmitoleoyl-ACP (cis-hexadec-9-enoyl-ACP) to cis-vaccenoyl-ACP (cis-octadec-11-enoyl-ACP), an essential step in the thermal regulation of fatty acid composition.</text>
</comment>
<dbReference type="InterPro" id="IPR000794">
    <property type="entry name" value="Beta-ketoacyl_synthase"/>
</dbReference>
<evidence type="ECO:0000313" key="18">
    <source>
        <dbReference type="Proteomes" id="UP001500755"/>
    </source>
</evidence>
<evidence type="ECO:0000256" key="3">
    <source>
        <dbReference type="ARBA" id="ARBA00012356"/>
    </source>
</evidence>
<feature type="domain" description="Ketosynthase family 3 (KS3)" evidence="16">
    <location>
        <begin position="2"/>
        <end position="413"/>
    </location>
</feature>
<evidence type="ECO:0000256" key="15">
    <source>
        <dbReference type="RuleBase" id="RU003694"/>
    </source>
</evidence>
<evidence type="ECO:0000256" key="8">
    <source>
        <dbReference type="ARBA" id="ARBA00023098"/>
    </source>
</evidence>